<evidence type="ECO:0000259" key="10">
    <source>
        <dbReference type="PROSITE" id="PS51068"/>
    </source>
</evidence>
<dbReference type="Gene3D" id="1.10.8.50">
    <property type="match status" value="1"/>
</dbReference>
<accession>A0A1G7EGS5</accession>
<evidence type="ECO:0000313" key="11">
    <source>
        <dbReference type="EMBL" id="SDE62666.1"/>
    </source>
</evidence>
<dbReference type="InterPro" id="IPR035937">
    <property type="entry name" value="FPG_N"/>
</dbReference>
<dbReference type="SMART" id="SM01232">
    <property type="entry name" value="H2TH"/>
    <property type="match status" value="1"/>
</dbReference>
<dbReference type="InterPro" id="IPR012319">
    <property type="entry name" value="FPG_cat"/>
</dbReference>
<evidence type="ECO:0000256" key="2">
    <source>
        <dbReference type="ARBA" id="ARBA00009409"/>
    </source>
</evidence>
<sequence length="257" mass="28979">MPEIPDLNIFCTNLAKRLVGKKLASINILVHRRLKLPEADFKSALEGQTLTAINRIGKQLYFVFGETHILSVQLMLYGSMYWYEGENENKFTVATLEFAGGTGLAITDWQKAVILTLDPEISKVPDAMELPNNYLETALKKISKPIKTVLQEGKIVQGIGNAYVDEILYAANISPFSIANKIPQKQLNVLTKAIPEVLSDAEAHIRHNFPDTITEKERDFLKIHLPKHKLTPKGEEILVAEIAKRKTYYTAGQERYE</sequence>
<dbReference type="GO" id="GO:0008270">
    <property type="term" value="F:zinc ion binding"/>
    <property type="evidence" value="ECO:0007669"/>
    <property type="project" value="InterPro"/>
</dbReference>
<dbReference type="Pfam" id="PF01149">
    <property type="entry name" value="Fapy_DNA_glyco"/>
    <property type="match status" value="1"/>
</dbReference>
<reference evidence="11 12" key="1">
    <citation type="submission" date="2016-10" db="EMBL/GenBank/DDBJ databases">
        <authorList>
            <person name="de Groot N.N."/>
        </authorList>
    </citation>
    <scope>NUCLEOTIDE SEQUENCE [LARGE SCALE GENOMIC DNA]</scope>
    <source>
        <strain evidence="11 12">47C3B</strain>
    </source>
</reference>
<dbReference type="GO" id="GO:0016829">
    <property type="term" value="F:lyase activity"/>
    <property type="evidence" value="ECO:0007669"/>
    <property type="project" value="UniProtKB-KW"/>
</dbReference>
<dbReference type="Pfam" id="PF06831">
    <property type="entry name" value="H2TH"/>
    <property type="match status" value="1"/>
</dbReference>
<dbReference type="GO" id="GO:0003906">
    <property type="term" value="F:DNA-(apurinic or apyrimidinic site) endonuclease activity"/>
    <property type="evidence" value="ECO:0007669"/>
    <property type="project" value="InterPro"/>
</dbReference>
<dbReference type="Gene3D" id="3.20.190.10">
    <property type="entry name" value="MutM-like, N-terminal"/>
    <property type="match status" value="1"/>
</dbReference>
<dbReference type="PROSITE" id="PS51068">
    <property type="entry name" value="FPG_CAT"/>
    <property type="match status" value="1"/>
</dbReference>
<name>A0A1G7EGS5_9SPHI</name>
<keyword evidence="3" id="KW-0227">DNA damage</keyword>
<evidence type="ECO:0000256" key="9">
    <source>
        <dbReference type="ARBA" id="ARBA00023295"/>
    </source>
</evidence>
<dbReference type="Proteomes" id="UP000199072">
    <property type="component" value="Unassembled WGS sequence"/>
</dbReference>
<dbReference type="InterPro" id="IPR015886">
    <property type="entry name" value="H2TH_FPG"/>
</dbReference>
<keyword evidence="5" id="KW-0238">DNA-binding</keyword>
<proteinExistence type="inferred from homology"/>
<comment type="similarity">
    <text evidence="2">Belongs to the FPG family.</text>
</comment>
<evidence type="ECO:0000256" key="7">
    <source>
        <dbReference type="ARBA" id="ARBA00023239"/>
    </source>
</evidence>
<dbReference type="SUPFAM" id="SSF81624">
    <property type="entry name" value="N-terminal domain of MutM-like DNA repair proteins"/>
    <property type="match status" value="1"/>
</dbReference>
<dbReference type="RefSeq" id="WP_091150790.1">
    <property type="nucleotide sequence ID" value="NZ_FNAI01000008.1"/>
</dbReference>
<dbReference type="SMART" id="SM00898">
    <property type="entry name" value="Fapy_DNA_glyco"/>
    <property type="match status" value="1"/>
</dbReference>
<evidence type="ECO:0000256" key="1">
    <source>
        <dbReference type="ARBA" id="ARBA00001668"/>
    </source>
</evidence>
<organism evidence="11 12">
    <name type="scientific">Mucilaginibacter pineti</name>
    <dbReference type="NCBI Taxonomy" id="1391627"/>
    <lineage>
        <taxon>Bacteria</taxon>
        <taxon>Pseudomonadati</taxon>
        <taxon>Bacteroidota</taxon>
        <taxon>Sphingobacteriia</taxon>
        <taxon>Sphingobacteriales</taxon>
        <taxon>Sphingobacteriaceae</taxon>
        <taxon>Mucilaginibacter</taxon>
    </lineage>
</organism>
<evidence type="ECO:0000256" key="4">
    <source>
        <dbReference type="ARBA" id="ARBA00022801"/>
    </source>
</evidence>
<feature type="domain" description="Formamidopyrimidine-DNA glycosylase catalytic" evidence="10">
    <location>
        <begin position="2"/>
        <end position="113"/>
    </location>
</feature>
<dbReference type="AlphaFoldDB" id="A0A1G7EGS5"/>
<dbReference type="PANTHER" id="PTHR22993">
    <property type="entry name" value="FORMAMIDOPYRIMIDINE-DNA GLYCOSYLASE"/>
    <property type="match status" value="1"/>
</dbReference>
<keyword evidence="4" id="KW-0378">Hydrolase</keyword>
<dbReference type="GO" id="GO:0034039">
    <property type="term" value="F:8-oxo-7,8-dihydroguanine DNA N-glycosylase activity"/>
    <property type="evidence" value="ECO:0007669"/>
    <property type="project" value="TreeGrafter"/>
</dbReference>
<protein>
    <submittedName>
        <fullName evidence="11">Formamidopyrimidine-DNA glycosylase</fullName>
    </submittedName>
</protein>
<dbReference type="PANTHER" id="PTHR22993:SF9">
    <property type="entry name" value="FORMAMIDOPYRIMIDINE-DNA GLYCOSYLASE"/>
    <property type="match status" value="1"/>
</dbReference>
<keyword evidence="7" id="KW-0456">Lyase</keyword>
<dbReference type="SUPFAM" id="SSF46946">
    <property type="entry name" value="S13-like H2TH domain"/>
    <property type="match status" value="1"/>
</dbReference>
<evidence type="ECO:0000313" key="12">
    <source>
        <dbReference type="Proteomes" id="UP000199072"/>
    </source>
</evidence>
<gene>
    <name evidence="11" type="ORF">SAMN05216464_10813</name>
</gene>
<keyword evidence="6" id="KW-0234">DNA repair</keyword>
<keyword evidence="9" id="KW-0326">Glycosidase</keyword>
<dbReference type="GO" id="GO:0003684">
    <property type="term" value="F:damaged DNA binding"/>
    <property type="evidence" value="ECO:0007669"/>
    <property type="project" value="InterPro"/>
</dbReference>
<dbReference type="GO" id="GO:0006284">
    <property type="term" value="P:base-excision repair"/>
    <property type="evidence" value="ECO:0007669"/>
    <property type="project" value="InterPro"/>
</dbReference>
<dbReference type="EMBL" id="FNAI01000008">
    <property type="protein sequence ID" value="SDE62666.1"/>
    <property type="molecule type" value="Genomic_DNA"/>
</dbReference>
<dbReference type="OrthoDB" id="9800855at2"/>
<dbReference type="InterPro" id="IPR010979">
    <property type="entry name" value="Ribosomal_uS13-like_H2TH"/>
</dbReference>
<evidence type="ECO:0000256" key="3">
    <source>
        <dbReference type="ARBA" id="ARBA00022763"/>
    </source>
</evidence>
<keyword evidence="8" id="KW-0511">Multifunctional enzyme</keyword>
<evidence type="ECO:0000256" key="8">
    <source>
        <dbReference type="ARBA" id="ARBA00023268"/>
    </source>
</evidence>
<dbReference type="STRING" id="1391627.SAMN05216464_10813"/>
<comment type="catalytic activity">
    <reaction evidence="1">
        <text>Hydrolysis of DNA containing ring-opened 7-methylguanine residues, releasing 2,6-diamino-4-hydroxy-5-(N-methyl)formamidopyrimidine.</text>
        <dbReference type="EC" id="3.2.2.23"/>
    </reaction>
</comment>
<evidence type="ECO:0000256" key="6">
    <source>
        <dbReference type="ARBA" id="ARBA00023204"/>
    </source>
</evidence>
<evidence type="ECO:0000256" key="5">
    <source>
        <dbReference type="ARBA" id="ARBA00023125"/>
    </source>
</evidence>
<keyword evidence="12" id="KW-1185">Reference proteome</keyword>